<feature type="region of interest" description="Disordered" evidence="1">
    <location>
        <begin position="52"/>
        <end position="73"/>
    </location>
</feature>
<proteinExistence type="predicted"/>
<gene>
    <name evidence="2" type="ORF">GCM10023323_18470</name>
</gene>
<name>A0ABP9SYE6_9ACTN</name>
<accession>A0ABP9SYE6</accession>
<sequence length="162" mass="18329">MEAGVDSRARARGRENRPVLDEQSILHDVDLGVRLSKFVRVAPMSRSRLSLQYPGGRESEYTGADGDDTGTPLGGRPQYFQVFLRDRAKWSLVARNNDDIGVFGIGRRVSRANLRGRIVVSADKYAIARVPAEYMRRDADVQRIGPRHREDRDDRVRTFGSQ</sequence>
<evidence type="ECO:0000313" key="2">
    <source>
        <dbReference type="EMBL" id="GAA5206535.1"/>
    </source>
</evidence>
<dbReference type="EMBL" id="BAABJR010000004">
    <property type="protein sequence ID" value="GAA5206535.1"/>
    <property type="molecule type" value="Genomic_DNA"/>
</dbReference>
<evidence type="ECO:0000256" key="1">
    <source>
        <dbReference type="SAM" id="MobiDB-lite"/>
    </source>
</evidence>
<organism evidence="2 3">
    <name type="scientific">Streptomyces thinghirensis</name>
    <dbReference type="NCBI Taxonomy" id="551547"/>
    <lineage>
        <taxon>Bacteria</taxon>
        <taxon>Bacillati</taxon>
        <taxon>Actinomycetota</taxon>
        <taxon>Actinomycetes</taxon>
        <taxon>Kitasatosporales</taxon>
        <taxon>Streptomycetaceae</taxon>
        <taxon>Streptomyces</taxon>
    </lineage>
</organism>
<keyword evidence="3" id="KW-1185">Reference proteome</keyword>
<reference evidence="3" key="1">
    <citation type="journal article" date="2019" name="Int. J. Syst. Evol. Microbiol.">
        <title>The Global Catalogue of Microorganisms (GCM) 10K type strain sequencing project: providing services to taxonomists for standard genome sequencing and annotation.</title>
        <authorList>
            <consortium name="The Broad Institute Genomics Platform"/>
            <consortium name="The Broad Institute Genome Sequencing Center for Infectious Disease"/>
            <person name="Wu L."/>
            <person name="Ma J."/>
        </authorList>
    </citation>
    <scope>NUCLEOTIDE SEQUENCE [LARGE SCALE GENOMIC DNA]</scope>
    <source>
        <strain evidence="3">JCM 18306</strain>
    </source>
</reference>
<protein>
    <submittedName>
        <fullName evidence="2">Uncharacterized protein</fullName>
    </submittedName>
</protein>
<comment type="caution">
    <text evidence="2">The sequence shown here is derived from an EMBL/GenBank/DDBJ whole genome shotgun (WGS) entry which is preliminary data.</text>
</comment>
<feature type="region of interest" description="Disordered" evidence="1">
    <location>
        <begin position="141"/>
        <end position="162"/>
    </location>
</feature>
<evidence type="ECO:0000313" key="3">
    <source>
        <dbReference type="Proteomes" id="UP001499878"/>
    </source>
</evidence>
<dbReference type="Proteomes" id="UP001499878">
    <property type="component" value="Unassembled WGS sequence"/>
</dbReference>